<organism evidence="1 2">
    <name type="scientific">Methylomirabilis oxygeniifera</name>
    <dbReference type="NCBI Taxonomy" id="671143"/>
    <lineage>
        <taxon>Bacteria</taxon>
        <taxon>Candidatus Methylomirabilota</taxon>
        <taxon>Candidatus Methylomirabilia</taxon>
        <taxon>Candidatus Methylomirabilales</taxon>
        <taxon>Candidatus Methylomirabilaceae</taxon>
        <taxon>Candidatus Methylomirabilis</taxon>
    </lineage>
</organism>
<protein>
    <recommendedName>
        <fullName evidence="3">DUF433 domain-containing protein</fullName>
    </recommendedName>
</protein>
<reference evidence="1 2" key="1">
    <citation type="journal article" date="2010" name="Nature">
        <title>Nitrite-driven anaerobic methane oxidation by oxygenic bacteria.</title>
        <authorList>
            <person name="Ettwig K.F."/>
            <person name="Butler M.K."/>
            <person name="Le Paslier D."/>
            <person name="Pelletier E."/>
            <person name="Mangenot S."/>
            <person name="Kuypers M.M.M."/>
            <person name="Schreiber F."/>
            <person name="Dutilh B.E."/>
            <person name="Zedelius J."/>
            <person name="de Beer D."/>
            <person name="Gloerich J."/>
            <person name="Wessels H.J.C.T."/>
            <person name="van Allen T."/>
            <person name="Luesken F."/>
            <person name="Wu M."/>
            <person name="van de Pas-Schoonen K.T."/>
            <person name="Op den Camp H.J.M."/>
            <person name="Janssen-Megens E.M."/>
            <person name="Francoijs K-J."/>
            <person name="Stunnenberg H."/>
            <person name="Weissenbach J."/>
            <person name="Jetten M.S.M."/>
            <person name="Strous M."/>
        </authorList>
    </citation>
    <scope>NUCLEOTIDE SEQUENCE [LARGE SCALE GENOMIC DNA]</scope>
</reference>
<proteinExistence type="predicted"/>
<dbReference type="AlphaFoldDB" id="D5MJT5"/>
<dbReference type="PANTHER" id="PTHR34849">
    <property type="entry name" value="SSL5025 PROTEIN"/>
    <property type="match status" value="1"/>
</dbReference>
<dbReference type="PANTHER" id="PTHR34849:SF1">
    <property type="entry name" value="SLR0770 PROTEIN"/>
    <property type="match status" value="1"/>
</dbReference>
<evidence type="ECO:0000313" key="1">
    <source>
        <dbReference type="EMBL" id="CBE67518.1"/>
    </source>
</evidence>
<dbReference type="Gene3D" id="1.10.10.10">
    <property type="entry name" value="Winged helix-like DNA-binding domain superfamily/Winged helix DNA-binding domain"/>
    <property type="match status" value="1"/>
</dbReference>
<dbReference type="SUPFAM" id="SSF46689">
    <property type="entry name" value="Homeodomain-like"/>
    <property type="match status" value="1"/>
</dbReference>
<dbReference type="KEGG" id="mox:DAMO_0440"/>
<sequence length="103" mass="11657">MATKTLDQHIEVTPGIAGGKPRIAGHRITVQNIVIWHERIGKSVDEIVSEYDLTLADVYAALAYYYDHRSEIDHDIEESKAFIEALRESAPSKLKQKLHEAED</sequence>
<evidence type="ECO:0008006" key="3">
    <source>
        <dbReference type="Google" id="ProtNLM"/>
    </source>
</evidence>
<dbReference type="STRING" id="671143.DAMO_0440"/>
<dbReference type="HOGENOM" id="CLU_126005_0_1_0"/>
<dbReference type="EMBL" id="FP565575">
    <property type="protein sequence ID" value="CBE67518.1"/>
    <property type="molecule type" value="Genomic_DNA"/>
</dbReference>
<dbReference type="eggNOG" id="COG2442">
    <property type="taxonomic scope" value="Bacteria"/>
</dbReference>
<gene>
    <name evidence="1" type="ORF">DAMO_0440</name>
</gene>
<evidence type="ECO:0000313" key="2">
    <source>
        <dbReference type="Proteomes" id="UP000006898"/>
    </source>
</evidence>
<dbReference type="Proteomes" id="UP000006898">
    <property type="component" value="Chromosome"/>
</dbReference>
<dbReference type="InterPro" id="IPR009057">
    <property type="entry name" value="Homeodomain-like_sf"/>
</dbReference>
<accession>D5MJT5</accession>
<name>D5MJT5_METO1</name>
<dbReference type="Pfam" id="PF04255">
    <property type="entry name" value="DUF433"/>
    <property type="match status" value="1"/>
</dbReference>
<dbReference type="PATRIC" id="fig|671143.5.peg.372"/>
<dbReference type="InterPro" id="IPR007367">
    <property type="entry name" value="DUF433"/>
</dbReference>
<dbReference type="InterPro" id="IPR036388">
    <property type="entry name" value="WH-like_DNA-bd_sf"/>
</dbReference>